<reference evidence="2" key="2">
    <citation type="journal article" date="2023" name="Microbiol Resour">
        <title>Decontamination and Annotation of the Draft Genome Sequence of the Oomycete Lagenidium giganteum ARSEF 373.</title>
        <authorList>
            <person name="Morgan W.R."/>
            <person name="Tartar A."/>
        </authorList>
    </citation>
    <scope>NUCLEOTIDE SEQUENCE</scope>
    <source>
        <strain evidence="2">ARSEF 373</strain>
    </source>
</reference>
<comment type="caution">
    <text evidence="2">The sequence shown here is derived from an EMBL/GenBank/DDBJ whole genome shotgun (WGS) entry which is preliminary data.</text>
</comment>
<proteinExistence type="predicted"/>
<gene>
    <name evidence="2" type="ORF">N0F65_010628</name>
</gene>
<organism evidence="2 3">
    <name type="scientific">Lagenidium giganteum</name>
    <dbReference type="NCBI Taxonomy" id="4803"/>
    <lineage>
        <taxon>Eukaryota</taxon>
        <taxon>Sar</taxon>
        <taxon>Stramenopiles</taxon>
        <taxon>Oomycota</taxon>
        <taxon>Peronosporomycetes</taxon>
        <taxon>Pythiales</taxon>
        <taxon>Pythiaceae</taxon>
    </lineage>
</organism>
<dbReference type="EMBL" id="DAKRPA010000013">
    <property type="protein sequence ID" value="DBA03975.1"/>
    <property type="molecule type" value="Genomic_DNA"/>
</dbReference>
<feature type="signal peptide" evidence="1">
    <location>
        <begin position="1"/>
        <end position="22"/>
    </location>
</feature>
<evidence type="ECO:0000256" key="1">
    <source>
        <dbReference type="SAM" id="SignalP"/>
    </source>
</evidence>
<dbReference type="AlphaFoldDB" id="A0AAV2ZDB2"/>
<accession>A0AAV2ZDB2</accession>
<evidence type="ECO:0000313" key="3">
    <source>
        <dbReference type="Proteomes" id="UP001146120"/>
    </source>
</evidence>
<protein>
    <submittedName>
        <fullName evidence="2">Uncharacterized protein</fullName>
    </submittedName>
</protein>
<keyword evidence="1" id="KW-0732">Signal</keyword>
<feature type="chain" id="PRO_5043629363" evidence="1">
    <location>
        <begin position="23"/>
        <end position="200"/>
    </location>
</feature>
<keyword evidence="3" id="KW-1185">Reference proteome</keyword>
<reference evidence="2" key="1">
    <citation type="submission" date="2022-11" db="EMBL/GenBank/DDBJ databases">
        <authorList>
            <person name="Morgan W.R."/>
            <person name="Tartar A."/>
        </authorList>
    </citation>
    <scope>NUCLEOTIDE SEQUENCE</scope>
    <source>
        <strain evidence="2">ARSEF 373</strain>
    </source>
</reference>
<sequence length="200" mass="21113">MMHTRVLLALTMALAAVQSVVAVTPAHHLRSLLASEQPTTSTPQSAKTVQVEWTASEDTTQFAMKPIKKIVGDEAVVVYYDTALNSQAASESATVTFDVRTSANCVVSICGGASRWVIGSQEQCFDLFIAPKSSDASGTSVIRGVKAAYDSNRQIASQFFLKFDGKNFIDGSLCEYEVISGTKTVSSSPVATGSSAVATS</sequence>
<evidence type="ECO:0000313" key="2">
    <source>
        <dbReference type="EMBL" id="DBA03975.1"/>
    </source>
</evidence>
<dbReference type="Proteomes" id="UP001146120">
    <property type="component" value="Unassembled WGS sequence"/>
</dbReference>
<name>A0AAV2ZDB2_9STRA</name>